<dbReference type="Proteomes" id="UP001239462">
    <property type="component" value="Unassembled WGS sequence"/>
</dbReference>
<evidence type="ECO:0000313" key="9">
    <source>
        <dbReference type="Proteomes" id="UP001239462"/>
    </source>
</evidence>
<evidence type="ECO:0000256" key="4">
    <source>
        <dbReference type="ARBA" id="ARBA00022989"/>
    </source>
</evidence>
<evidence type="ECO:0000256" key="5">
    <source>
        <dbReference type="ARBA" id="ARBA00023136"/>
    </source>
</evidence>
<dbReference type="Pfam" id="PF04347">
    <property type="entry name" value="FliO"/>
    <property type="match status" value="1"/>
</dbReference>
<gene>
    <name evidence="8" type="ORF">QTN89_12600</name>
</gene>
<proteinExistence type="predicted"/>
<dbReference type="EMBL" id="JASZZN010000008">
    <property type="protein sequence ID" value="MDM4016274.1"/>
    <property type="molecule type" value="Genomic_DNA"/>
</dbReference>
<evidence type="ECO:0000256" key="6">
    <source>
        <dbReference type="SAM" id="MobiDB-lite"/>
    </source>
</evidence>
<evidence type="ECO:0000256" key="1">
    <source>
        <dbReference type="ARBA" id="ARBA00004236"/>
    </source>
</evidence>
<evidence type="ECO:0000256" key="2">
    <source>
        <dbReference type="ARBA" id="ARBA00022475"/>
    </source>
</evidence>
<evidence type="ECO:0000256" key="7">
    <source>
        <dbReference type="SAM" id="Phobius"/>
    </source>
</evidence>
<keyword evidence="8" id="KW-0969">Cilium</keyword>
<feature type="transmembrane region" description="Helical" evidence="7">
    <location>
        <begin position="55"/>
        <end position="75"/>
    </location>
</feature>
<keyword evidence="4 7" id="KW-1133">Transmembrane helix</keyword>
<sequence length="179" mass="18766">MSRSLFLSICGLLLLGLFVGPAAFAEFPEFVYPEQAGGAPDAPGDPNADGNFRPLVTTASALAIVLAIFGGLVWVSRKYGGGAKVGGTMPEDVFRVLGGASLDARTQVRFLRVGNKVLVIGQAQTGDPVTLSEIDDPDEVERITARCMGRPEIVGQRTPSVRPAMERPGPIRRSGATAG</sequence>
<keyword evidence="8" id="KW-0966">Cell projection</keyword>
<organism evidence="8 9">
    <name type="scientific">Roseiconus lacunae</name>
    <dbReference type="NCBI Taxonomy" id="2605694"/>
    <lineage>
        <taxon>Bacteria</taxon>
        <taxon>Pseudomonadati</taxon>
        <taxon>Planctomycetota</taxon>
        <taxon>Planctomycetia</taxon>
        <taxon>Pirellulales</taxon>
        <taxon>Pirellulaceae</taxon>
        <taxon>Roseiconus</taxon>
    </lineage>
</organism>
<comment type="subcellular location">
    <subcellularLocation>
        <location evidence="1">Cell membrane</location>
    </subcellularLocation>
</comment>
<evidence type="ECO:0000256" key="3">
    <source>
        <dbReference type="ARBA" id="ARBA00022692"/>
    </source>
</evidence>
<accession>A0ABT7PIF0</accession>
<feature type="region of interest" description="Disordered" evidence="6">
    <location>
        <begin position="155"/>
        <end position="179"/>
    </location>
</feature>
<dbReference type="InterPro" id="IPR022781">
    <property type="entry name" value="Flagellar_biosynth_FliO"/>
</dbReference>
<keyword evidence="2" id="KW-1003">Cell membrane</keyword>
<keyword evidence="5 7" id="KW-0472">Membrane</keyword>
<keyword evidence="9" id="KW-1185">Reference proteome</keyword>
<keyword evidence="3 7" id="KW-0812">Transmembrane</keyword>
<protein>
    <submittedName>
        <fullName evidence="8">Flagellar biosynthetic protein FliO</fullName>
    </submittedName>
</protein>
<name>A0ABT7PIF0_9BACT</name>
<evidence type="ECO:0000313" key="8">
    <source>
        <dbReference type="EMBL" id="MDM4016274.1"/>
    </source>
</evidence>
<dbReference type="RefSeq" id="WP_149497983.1">
    <property type="nucleotide sequence ID" value="NZ_CP141221.1"/>
</dbReference>
<keyword evidence="8" id="KW-0282">Flagellum</keyword>
<reference evidence="8 9" key="1">
    <citation type="submission" date="2023-06" db="EMBL/GenBank/DDBJ databases">
        <title>Roseiconus lacunae JC819 isolated from Gulf of Mannar region, Tamil Nadu.</title>
        <authorList>
            <person name="Pk S."/>
            <person name="Ch S."/>
            <person name="Ch V.R."/>
        </authorList>
    </citation>
    <scope>NUCLEOTIDE SEQUENCE [LARGE SCALE GENOMIC DNA]</scope>
    <source>
        <strain evidence="8 9">JC819</strain>
    </source>
</reference>
<comment type="caution">
    <text evidence="8">The sequence shown here is derived from an EMBL/GenBank/DDBJ whole genome shotgun (WGS) entry which is preliminary data.</text>
</comment>